<dbReference type="AlphaFoldDB" id="A0A0R1NV84"/>
<comment type="caution">
    <text evidence="1">The sequence shown here is derived from an EMBL/GenBank/DDBJ whole genome shotgun (WGS) entry which is preliminary data.</text>
</comment>
<accession>A0A0R1NV84</accession>
<organism evidence="1 2">
    <name type="scientific">Limosilactobacillus mucosae DSM 13345</name>
    <dbReference type="NCBI Taxonomy" id="1423771"/>
    <lineage>
        <taxon>Bacteria</taxon>
        <taxon>Bacillati</taxon>
        <taxon>Bacillota</taxon>
        <taxon>Bacilli</taxon>
        <taxon>Lactobacillales</taxon>
        <taxon>Lactobacillaceae</taxon>
        <taxon>Limosilactobacillus</taxon>
    </lineage>
</organism>
<dbReference type="Pfam" id="PF08876">
    <property type="entry name" value="DUF1836"/>
    <property type="match status" value="1"/>
</dbReference>
<dbReference type="PATRIC" id="fig|1423771.3.peg.1202"/>
<dbReference type="InterPro" id="IPR014975">
    <property type="entry name" value="DUF1836"/>
</dbReference>
<dbReference type="PANTHER" id="PTHR40056:SF1">
    <property type="entry name" value="DUF1836 DOMAIN-CONTAINING PROTEIN"/>
    <property type="match status" value="1"/>
</dbReference>
<sequence length="190" mass="21686">MLYTGFEDYLITRNGGTKMTSFERWQANLGKIQLPHWDELPDLDLYVDQVVALVNDRAMGMGIAPITKSMINNYVKKGIIMAPVKKKYSRYQLAAVIMIAMLKGSFSIPSIHEGIKQVTINNYPQQAYDRFVDLMNARLHNESAAVDNQLDPVNDQLINYVVETLFNRMQAAELLKTMQETQQPRDVKKG</sequence>
<protein>
    <recommendedName>
        <fullName evidence="3">BS ykrK family protein</fullName>
    </recommendedName>
</protein>
<reference evidence="1 2" key="1">
    <citation type="journal article" date="2015" name="Genome Announc.">
        <title>Expanding the biotechnology potential of lactobacilli through comparative genomics of 213 strains and associated genera.</title>
        <authorList>
            <person name="Sun Z."/>
            <person name="Harris H.M."/>
            <person name="McCann A."/>
            <person name="Guo C."/>
            <person name="Argimon S."/>
            <person name="Zhang W."/>
            <person name="Yang X."/>
            <person name="Jeffery I.B."/>
            <person name="Cooney J.C."/>
            <person name="Kagawa T.F."/>
            <person name="Liu W."/>
            <person name="Song Y."/>
            <person name="Salvetti E."/>
            <person name="Wrobel A."/>
            <person name="Rasinkangas P."/>
            <person name="Parkhill J."/>
            <person name="Rea M.C."/>
            <person name="O'Sullivan O."/>
            <person name="Ritari J."/>
            <person name="Douillard F.P."/>
            <person name="Paul Ross R."/>
            <person name="Yang R."/>
            <person name="Briner A.E."/>
            <person name="Felis G.E."/>
            <person name="de Vos W.M."/>
            <person name="Barrangou R."/>
            <person name="Klaenhammer T.R."/>
            <person name="Caufield P.W."/>
            <person name="Cui Y."/>
            <person name="Zhang H."/>
            <person name="O'Toole P.W."/>
        </authorList>
    </citation>
    <scope>NUCLEOTIDE SEQUENCE [LARGE SCALE GENOMIC DNA]</scope>
    <source>
        <strain evidence="1 2">DSM 13345</strain>
    </source>
</reference>
<evidence type="ECO:0008006" key="3">
    <source>
        <dbReference type="Google" id="ProtNLM"/>
    </source>
</evidence>
<dbReference type="PANTHER" id="PTHR40056">
    <property type="entry name" value="HYPOTHETICAL CYTOSOLIC PROTEIN"/>
    <property type="match status" value="1"/>
</dbReference>
<gene>
    <name evidence="1" type="ORF">FC47_GL001189</name>
</gene>
<evidence type="ECO:0000313" key="1">
    <source>
        <dbReference type="EMBL" id="KRL23919.1"/>
    </source>
</evidence>
<dbReference type="Proteomes" id="UP000050901">
    <property type="component" value="Unassembled WGS sequence"/>
</dbReference>
<dbReference type="EMBL" id="AZEQ01000026">
    <property type="protein sequence ID" value="KRL23919.1"/>
    <property type="molecule type" value="Genomic_DNA"/>
</dbReference>
<proteinExistence type="predicted"/>
<name>A0A0R1NV84_LIMMU</name>
<evidence type="ECO:0000313" key="2">
    <source>
        <dbReference type="Proteomes" id="UP000050901"/>
    </source>
</evidence>